<reference evidence="9" key="1">
    <citation type="submission" date="2022-09" db="EMBL/GenBank/DDBJ databases">
        <title>Intensive care unit water sources are persistently colonized with multi-drug resistant bacteria and are the site of extensive horizontal gene transfer of antibiotic resistance genes.</title>
        <authorList>
            <person name="Diorio-Toth L."/>
        </authorList>
    </citation>
    <scope>NUCLEOTIDE SEQUENCE</scope>
    <source>
        <strain evidence="9">GD04130</strain>
    </source>
</reference>
<dbReference type="CDD" id="cd11386">
    <property type="entry name" value="MCP_signal"/>
    <property type="match status" value="1"/>
</dbReference>
<dbReference type="Pfam" id="PF00672">
    <property type="entry name" value="HAMP"/>
    <property type="match status" value="1"/>
</dbReference>
<dbReference type="PROSITE" id="PS50885">
    <property type="entry name" value="HAMP"/>
    <property type="match status" value="1"/>
</dbReference>
<accession>A0AA42HNE2</accession>
<keyword evidence="6" id="KW-1133">Transmembrane helix</keyword>
<evidence type="ECO:0000256" key="3">
    <source>
        <dbReference type="ARBA" id="ARBA00029447"/>
    </source>
</evidence>
<dbReference type="InterPro" id="IPR051310">
    <property type="entry name" value="MCP_chemotaxis"/>
</dbReference>
<keyword evidence="4" id="KW-0807">Transducer</keyword>
<sequence length="594" mass="61842">MRLNNLPVAVKLWGVVLGSMGAMLTLAFSLLVFAERTAEQVNAKTQAADVRIATTMRWKALTELSVERVVVSAMSSESVLVQEMKALSAQGIARISELQKEVEAQADSEQEKAQLAVVAGNRAKALEAVAKINRSREEGDVLQAMELAVQALRPAAAVYVKSQDDLVHLQEQMRNQVREQALQERQRTYWVVGAASLVLVLVGVALAGMIVRSITRPLGRAVHLADTIAAGDLTVDVHDERKDELGHLLRSLSAMTQKLRTVVGEVRNGVDSVSSAASQIATGNQDLSARTEQTAANLEETAASIEELTATVTQSADTARQANQLASTAVQAAERGGEVVQQVVHSMAQINASSRKISDIIGVIDGIAFQTNILALNAAVEAARAGEQGRGFAVVAGEVRALAGRSAEAAKEIKQLITASVGNVDAGSSQVAQAGESMQEIVASVRRVTDLIGEITASATEQRDGIGQVNQAVSNLDQMTQQNAALVEESSAAALAMNDQAQRLADVVAVFNVGAGTTAPRAVPQPSAPAMKAPVPVVAKASAAPVRAVPAALGGAAPQRPAAVAAAPAPAKPAPSAAPKAAVAQGAEDEWESF</sequence>
<comment type="subcellular location">
    <subcellularLocation>
        <location evidence="1">Membrane</location>
    </subcellularLocation>
</comment>
<evidence type="ECO:0000256" key="4">
    <source>
        <dbReference type="PROSITE-ProRule" id="PRU00284"/>
    </source>
</evidence>
<evidence type="ECO:0000256" key="5">
    <source>
        <dbReference type="SAM" id="MobiDB-lite"/>
    </source>
</evidence>
<dbReference type="SMART" id="SM00304">
    <property type="entry name" value="HAMP"/>
    <property type="match status" value="1"/>
</dbReference>
<dbReference type="Gene3D" id="1.10.287.950">
    <property type="entry name" value="Methyl-accepting chemotaxis protein"/>
    <property type="match status" value="1"/>
</dbReference>
<comment type="similarity">
    <text evidence="3">Belongs to the methyl-accepting chemotaxis (MCP) protein family.</text>
</comment>
<dbReference type="Pfam" id="PF00015">
    <property type="entry name" value="MCPsignal"/>
    <property type="match status" value="1"/>
</dbReference>
<feature type="transmembrane region" description="Helical" evidence="6">
    <location>
        <begin position="12"/>
        <end position="34"/>
    </location>
</feature>
<dbReference type="InterPro" id="IPR047347">
    <property type="entry name" value="YvaQ-like_sensor"/>
</dbReference>
<keyword evidence="2" id="KW-0488">Methylation</keyword>
<evidence type="ECO:0000259" key="7">
    <source>
        <dbReference type="PROSITE" id="PS50111"/>
    </source>
</evidence>
<evidence type="ECO:0000256" key="1">
    <source>
        <dbReference type="ARBA" id="ARBA00004370"/>
    </source>
</evidence>
<feature type="domain" description="HAMP" evidence="8">
    <location>
        <begin position="212"/>
        <end position="264"/>
    </location>
</feature>
<name>A0AA42HNE2_9BURK</name>
<dbReference type="SUPFAM" id="SSF58104">
    <property type="entry name" value="Methyl-accepting chemotaxis protein (MCP) signaling domain"/>
    <property type="match status" value="1"/>
</dbReference>
<dbReference type="InterPro" id="IPR004090">
    <property type="entry name" value="Chemotax_Me-accpt_rcpt"/>
</dbReference>
<dbReference type="FunFam" id="1.10.287.950:FF:000001">
    <property type="entry name" value="Methyl-accepting chemotaxis sensory transducer"/>
    <property type="match status" value="1"/>
</dbReference>
<dbReference type="SMART" id="SM00283">
    <property type="entry name" value="MA"/>
    <property type="match status" value="1"/>
</dbReference>
<feature type="region of interest" description="Disordered" evidence="5">
    <location>
        <begin position="554"/>
        <end position="594"/>
    </location>
</feature>
<evidence type="ECO:0000256" key="2">
    <source>
        <dbReference type="ARBA" id="ARBA00022481"/>
    </source>
</evidence>
<protein>
    <submittedName>
        <fullName evidence="9">Methyl-accepting chemotaxis protein</fullName>
    </submittedName>
</protein>
<evidence type="ECO:0000313" key="9">
    <source>
        <dbReference type="EMBL" id="MDH0361704.1"/>
    </source>
</evidence>
<dbReference type="PROSITE" id="PS50111">
    <property type="entry name" value="CHEMOTAXIS_TRANSDUC_2"/>
    <property type="match status" value="1"/>
</dbReference>
<dbReference type="EMBL" id="JAODZU010000001">
    <property type="protein sequence ID" value="MDH0361704.1"/>
    <property type="molecule type" value="Genomic_DNA"/>
</dbReference>
<feature type="domain" description="Methyl-accepting transducer" evidence="7">
    <location>
        <begin position="269"/>
        <end position="498"/>
    </location>
</feature>
<dbReference type="PANTHER" id="PTHR43531">
    <property type="entry name" value="PROTEIN ICFG"/>
    <property type="match status" value="1"/>
</dbReference>
<dbReference type="Proteomes" id="UP001158297">
    <property type="component" value="Unassembled WGS sequence"/>
</dbReference>
<dbReference type="GO" id="GO:0005886">
    <property type="term" value="C:plasma membrane"/>
    <property type="evidence" value="ECO:0007669"/>
    <property type="project" value="TreeGrafter"/>
</dbReference>
<dbReference type="PANTHER" id="PTHR43531:SF14">
    <property type="entry name" value="METHYL-ACCEPTING CHEMOTAXIS PROTEIN I-RELATED"/>
    <property type="match status" value="1"/>
</dbReference>
<dbReference type="RefSeq" id="WP_279859585.1">
    <property type="nucleotide sequence ID" value="NZ_JAODZU010000001.1"/>
</dbReference>
<dbReference type="GO" id="GO:0006935">
    <property type="term" value="P:chemotaxis"/>
    <property type="evidence" value="ECO:0007669"/>
    <property type="project" value="InterPro"/>
</dbReference>
<evidence type="ECO:0000259" key="8">
    <source>
        <dbReference type="PROSITE" id="PS50885"/>
    </source>
</evidence>
<dbReference type="CDD" id="cd06225">
    <property type="entry name" value="HAMP"/>
    <property type="match status" value="1"/>
</dbReference>
<gene>
    <name evidence="9" type="ORF">N7330_01340</name>
</gene>
<keyword evidence="6" id="KW-0812">Transmembrane</keyword>
<dbReference type="CDD" id="cd19411">
    <property type="entry name" value="MCP2201-like_sensor"/>
    <property type="match status" value="1"/>
</dbReference>
<organism evidence="9 10">
    <name type="scientific">Comamonas aquatica</name>
    <dbReference type="NCBI Taxonomy" id="225991"/>
    <lineage>
        <taxon>Bacteria</taxon>
        <taxon>Pseudomonadati</taxon>
        <taxon>Pseudomonadota</taxon>
        <taxon>Betaproteobacteria</taxon>
        <taxon>Burkholderiales</taxon>
        <taxon>Comamonadaceae</taxon>
        <taxon>Comamonas</taxon>
    </lineage>
</organism>
<dbReference type="PRINTS" id="PR00260">
    <property type="entry name" value="CHEMTRNSDUCR"/>
</dbReference>
<dbReference type="InterPro" id="IPR003660">
    <property type="entry name" value="HAMP_dom"/>
</dbReference>
<dbReference type="GO" id="GO:0004888">
    <property type="term" value="F:transmembrane signaling receptor activity"/>
    <property type="evidence" value="ECO:0007669"/>
    <property type="project" value="InterPro"/>
</dbReference>
<feature type="compositionally biased region" description="Low complexity" evidence="5">
    <location>
        <begin position="554"/>
        <end position="586"/>
    </location>
</feature>
<evidence type="ECO:0000313" key="10">
    <source>
        <dbReference type="Proteomes" id="UP001158297"/>
    </source>
</evidence>
<feature type="transmembrane region" description="Helical" evidence="6">
    <location>
        <begin position="188"/>
        <end position="211"/>
    </location>
</feature>
<proteinExistence type="inferred from homology"/>
<dbReference type="InterPro" id="IPR004089">
    <property type="entry name" value="MCPsignal_dom"/>
</dbReference>
<comment type="caution">
    <text evidence="9">The sequence shown here is derived from an EMBL/GenBank/DDBJ whole genome shotgun (WGS) entry which is preliminary data.</text>
</comment>
<dbReference type="AlphaFoldDB" id="A0AA42HNE2"/>
<evidence type="ECO:0000256" key="6">
    <source>
        <dbReference type="SAM" id="Phobius"/>
    </source>
</evidence>
<dbReference type="GO" id="GO:0007165">
    <property type="term" value="P:signal transduction"/>
    <property type="evidence" value="ECO:0007669"/>
    <property type="project" value="UniProtKB-KW"/>
</dbReference>
<keyword evidence="6" id="KW-0472">Membrane</keyword>